<dbReference type="OrthoDB" id="3247623at2759"/>
<sequence length="710" mass="80920">MARLTDLSSEVLLLIVQLAMDGDRWRTLSPKTLALISKRFNSLAGIFIFANYKLRLRGTDTFDTCRLTGRQTEEWDDEGVRARLAHLRSKAACVKRLTIVDGGEHLPNYLPNQQLFHHGPPLPSEILPELLETLRALTSLTAIALHGYTYDVPFFAFPEPLWAWLAERKLAETRADRAQVLRPAELTIEYPYDGVLEKLEPYPELKKLNVTVPELFRVQLGEGFFEFVKTPGLEFSVFVGNPCSFKFHIMGAWRKLRERLPVVFEGIDLTQFDIVKTDSTNATIRSVKVGDGPRYQDHIPEPERDRKDEEMQTHYRTIDPLAMARLTDLSSEILLLIVQLAMTSDRWHMLSPKILSLVNKQLNGLCGIFIFAKYTLIFRGVGIWNTCRRTGLILNKWDGEGVRAHLAHLRSKATCVRQLMIVDGGELLPRGTPGQLQFSRGPPFPAEIVPELLETLQALTSLKAISFKGYTYNGLRVAFPESLWEWLAQWGLREVKFGFNFTFSAELGPWRGVGAITITHFDDKSCHAVQVLRPAELTIIYPCEGRLKKFVPYPALRKLDVRVPELFRVRLCKSFFGFVNTPGLEFSVFIGNPREYKTNHLGAWHDLRKYLPEVFNGVDLAQFNVEQSGWTDVTIWSVKAGEKPQYQGHIPNAKQDLQDEELHAAMYVINIEDIAWTNQHPALICPVVKEFRPSRDVCASTARFAGWFLP</sequence>
<reference evidence="1 2" key="1">
    <citation type="submission" date="2019-02" db="EMBL/GenBank/DDBJ databases">
        <title>Genome sequencing of the rare red list fungi Hericium alpestre (H. flagellum).</title>
        <authorList>
            <person name="Buettner E."/>
            <person name="Kellner H."/>
        </authorList>
    </citation>
    <scope>NUCLEOTIDE SEQUENCE [LARGE SCALE GENOMIC DNA]</scope>
    <source>
        <strain evidence="1 2">DSM 108284</strain>
    </source>
</reference>
<proteinExistence type="predicted"/>
<dbReference type="EMBL" id="SFCI01000154">
    <property type="protein sequence ID" value="TFY81986.1"/>
    <property type="molecule type" value="Genomic_DNA"/>
</dbReference>
<dbReference type="AlphaFoldDB" id="A0A4Z0A4M0"/>
<keyword evidence="2" id="KW-1185">Reference proteome</keyword>
<accession>A0A4Z0A4M0</accession>
<name>A0A4Z0A4M0_9AGAM</name>
<dbReference type="Proteomes" id="UP000298061">
    <property type="component" value="Unassembled WGS sequence"/>
</dbReference>
<comment type="caution">
    <text evidence="1">The sequence shown here is derived from an EMBL/GenBank/DDBJ whole genome shotgun (WGS) entry which is preliminary data.</text>
</comment>
<evidence type="ECO:0000313" key="2">
    <source>
        <dbReference type="Proteomes" id="UP000298061"/>
    </source>
</evidence>
<protein>
    <submittedName>
        <fullName evidence="1">Uncharacterized protein</fullName>
    </submittedName>
</protein>
<gene>
    <name evidence="1" type="ORF">EWM64_g2030</name>
</gene>
<organism evidence="1 2">
    <name type="scientific">Hericium alpestre</name>
    <dbReference type="NCBI Taxonomy" id="135208"/>
    <lineage>
        <taxon>Eukaryota</taxon>
        <taxon>Fungi</taxon>
        <taxon>Dikarya</taxon>
        <taxon>Basidiomycota</taxon>
        <taxon>Agaricomycotina</taxon>
        <taxon>Agaricomycetes</taxon>
        <taxon>Russulales</taxon>
        <taxon>Hericiaceae</taxon>
        <taxon>Hericium</taxon>
    </lineage>
</organism>
<evidence type="ECO:0000313" key="1">
    <source>
        <dbReference type="EMBL" id="TFY81986.1"/>
    </source>
</evidence>